<dbReference type="PANTHER" id="PTHR45619">
    <property type="entry name" value="SERINE/THREONINE-PROTEIN PHOSPHATASE PP2A-RELATED"/>
    <property type="match status" value="1"/>
</dbReference>
<accession>A0A9R1VW31</accession>
<gene>
    <name evidence="6" type="ORF">LSAT_V11C400180600</name>
</gene>
<evidence type="ECO:0000256" key="3">
    <source>
        <dbReference type="ARBA" id="ARBA00022801"/>
    </source>
</evidence>
<protein>
    <recommendedName>
        <fullName evidence="1">protein-serine/threonine phosphatase</fullName>
        <ecNumber evidence="1">3.1.3.16</ecNumber>
    </recommendedName>
</protein>
<dbReference type="InterPro" id="IPR029052">
    <property type="entry name" value="Metallo-depent_PP-like"/>
</dbReference>
<dbReference type="InterPro" id="IPR004843">
    <property type="entry name" value="Calcineurin-like_PHP"/>
</dbReference>
<evidence type="ECO:0000256" key="2">
    <source>
        <dbReference type="ARBA" id="ARBA00022723"/>
    </source>
</evidence>
<dbReference type="Proteomes" id="UP000235145">
    <property type="component" value="Unassembled WGS sequence"/>
</dbReference>
<evidence type="ECO:0000259" key="5">
    <source>
        <dbReference type="Pfam" id="PF00149"/>
    </source>
</evidence>
<keyword evidence="4" id="KW-0464">Manganese</keyword>
<dbReference type="EMBL" id="NBSK02000004">
    <property type="protein sequence ID" value="KAJ0211875.1"/>
    <property type="molecule type" value="Genomic_DNA"/>
</dbReference>
<dbReference type="PRINTS" id="PR00114">
    <property type="entry name" value="STPHPHTASE"/>
</dbReference>
<dbReference type="GO" id="GO:0046872">
    <property type="term" value="F:metal ion binding"/>
    <property type="evidence" value="ECO:0007669"/>
    <property type="project" value="UniProtKB-KW"/>
</dbReference>
<keyword evidence="3" id="KW-0378">Hydrolase</keyword>
<feature type="domain" description="Calcineurin-like phosphoesterase" evidence="5">
    <location>
        <begin position="29"/>
        <end position="86"/>
    </location>
</feature>
<keyword evidence="2" id="KW-0479">Metal-binding</keyword>
<evidence type="ECO:0000256" key="1">
    <source>
        <dbReference type="ARBA" id="ARBA00013081"/>
    </source>
</evidence>
<dbReference type="SUPFAM" id="SSF56300">
    <property type="entry name" value="Metallo-dependent phosphatases"/>
    <property type="match status" value="1"/>
</dbReference>
<evidence type="ECO:0000313" key="7">
    <source>
        <dbReference type="Proteomes" id="UP000235145"/>
    </source>
</evidence>
<dbReference type="EC" id="3.1.3.16" evidence="1"/>
<sequence>MKNEIATTAQVSLLQIMNKMKVRCGIQDHGYYSVETLSLLVALKVFFLHGGLSPSLDTLDNIQTLERIQKVPHEVSMCDLLWSDPDDRCGWGVGLGV</sequence>
<organism evidence="6 7">
    <name type="scientific">Lactuca sativa</name>
    <name type="common">Garden lettuce</name>
    <dbReference type="NCBI Taxonomy" id="4236"/>
    <lineage>
        <taxon>Eukaryota</taxon>
        <taxon>Viridiplantae</taxon>
        <taxon>Streptophyta</taxon>
        <taxon>Embryophyta</taxon>
        <taxon>Tracheophyta</taxon>
        <taxon>Spermatophyta</taxon>
        <taxon>Magnoliopsida</taxon>
        <taxon>eudicotyledons</taxon>
        <taxon>Gunneridae</taxon>
        <taxon>Pentapetalae</taxon>
        <taxon>asterids</taxon>
        <taxon>campanulids</taxon>
        <taxon>Asterales</taxon>
        <taxon>Asteraceae</taxon>
        <taxon>Cichorioideae</taxon>
        <taxon>Cichorieae</taxon>
        <taxon>Lactucinae</taxon>
        <taxon>Lactuca</taxon>
    </lineage>
</organism>
<evidence type="ECO:0000313" key="6">
    <source>
        <dbReference type="EMBL" id="KAJ0211875.1"/>
    </source>
</evidence>
<dbReference type="InterPro" id="IPR006186">
    <property type="entry name" value="Ser/Thr-sp_prot-phosphatase"/>
</dbReference>
<name>A0A9R1VW31_LACSA</name>
<proteinExistence type="predicted"/>
<evidence type="ECO:0000256" key="4">
    <source>
        <dbReference type="ARBA" id="ARBA00023211"/>
    </source>
</evidence>
<dbReference type="AlphaFoldDB" id="A0A9R1VW31"/>
<keyword evidence="7" id="KW-1185">Reference proteome</keyword>
<reference evidence="6 7" key="1">
    <citation type="journal article" date="2017" name="Nat. Commun.">
        <title>Genome assembly with in vitro proximity ligation data and whole-genome triplication in lettuce.</title>
        <authorList>
            <person name="Reyes-Chin-Wo S."/>
            <person name="Wang Z."/>
            <person name="Yang X."/>
            <person name="Kozik A."/>
            <person name="Arikit S."/>
            <person name="Song C."/>
            <person name="Xia L."/>
            <person name="Froenicke L."/>
            <person name="Lavelle D.O."/>
            <person name="Truco M.J."/>
            <person name="Xia R."/>
            <person name="Zhu S."/>
            <person name="Xu C."/>
            <person name="Xu H."/>
            <person name="Xu X."/>
            <person name="Cox K."/>
            <person name="Korf I."/>
            <person name="Meyers B.C."/>
            <person name="Michelmore R.W."/>
        </authorList>
    </citation>
    <scope>NUCLEOTIDE SEQUENCE [LARGE SCALE GENOMIC DNA]</scope>
    <source>
        <strain evidence="7">cv. Salinas</strain>
        <tissue evidence="6">Seedlings</tissue>
    </source>
</reference>
<dbReference type="GO" id="GO:0004722">
    <property type="term" value="F:protein serine/threonine phosphatase activity"/>
    <property type="evidence" value="ECO:0007669"/>
    <property type="project" value="InterPro"/>
</dbReference>
<comment type="caution">
    <text evidence="6">The sequence shown here is derived from an EMBL/GenBank/DDBJ whole genome shotgun (WGS) entry which is preliminary data.</text>
</comment>
<dbReference type="InterPro" id="IPR047129">
    <property type="entry name" value="PPA2-like"/>
</dbReference>
<dbReference type="Gene3D" id="3.60.21.10">
    <property type="match status" value="1"/>
</dbReference>
<dbReference type="Pfam" id="PF00149">
    <property type="entry name" value="Metallophos"/>
    <property type="match status" value="1"/>
</dbReference>